<name>A0A1C3EGS3_9GAMM</name>
<evidence type="ECO:0000256" key="3">
    <source>
        <dbReference type="ARBA" id="ARBA00022475"/>
    </source>
</evidence>
<proteinExistence type="inferred from homology"/>
<dbReference type="InterPro" id="IPR000515">
    <property type="entry name" value="MetI-like"/>
</dbReference>
<evidence type="ECO:0000256" key="2">
    <source>
        <dbReference type="ARBA" id="ARBA00022448"/>
    </source>
</evidence>
<dbReference type="SUPFAM" id="SSF161098">
    <property type="entry name" value="MetI-like"/>
    <property type="match status" value="1"/>
</dbReference>
<organism evidence="9 10">
    <name type="scientific">Veronia pacifica</name>
    <dbReference type="NCBI Taxonomy" id="1080227"/>
    <lineage>
        <taxon>Bacteria</taxon>
        <taxon>Pseudomonadati</taxon>
        <taxon>Pseudomonadota</taxon>
        <taxon>Gammaproteobacteria</taxon>
        <taxon>Vibrionales</taxon>
        <taxon>Vibrionaceae</taxon>
        <taxon>Veronia</taxon>
    </lineage>
</organism>
<dbReference type="RefSeq" id="WP_068902796.1">
    <property type="nucleotide sequence ID" value="NZ_JBHUIF010000031.1"/>
</dbReference>
<feature type="domain" description="ABC transmembrane type-1" evidence="8">
    <location>
        <begin position="99"/>
        <end position="312"/>
    </location>
</feature>
<evidence type="ECO:0000256" key="6">
    <source>
        <dbReference type="ARBA" id="ARBA00023136"/>
    </source>
</evidence>
<dbReference type="OrthoDB" id="9805855at2"/>
<keyword evidence="10" id="KW-1185">Reference proteome</keyword>
<feature type="transmembrane region" description="Helical" evidence="7">
    <location>
        <begin position="189"/>
        <end position="210"/>
    </location>
</feature>
<feature type="transmembrane region" description="Helical" evidence="7">
    <location>
        <begin position="293"/>
        <end position="319"/>
    </location>
</feature>
<dbReference type="GO" id="GO:0005886">
    <property type="term" value="C:plasma membrane"/>
    <property type="evidence" value="ECO:0007669"/>
    <property type="project" value="UniProtKB-SubCell"/>
</dbReference>
<feature type="transmembrane region" description="Helical" evidence="7">
    <location>
        <begin position="9"/>
        <end position="29"/>
    </location>
</feature>
<dbReference type="EMBL" id="LYBM01000022">
    <property type="protein sequence ID" value="ODA32435.1"/>
    <property type="molecule type" value="Genomic_DNA"/>
</dbReference>
<protein>
    <submittedName>
        <fullName evidence="9">Peptide ABC transporter permease</fullName>
    </submittedName>
</protein>
<reference evidence="9 10" key="1">
    <citation type="submission" date="2016-05" db="EMBL/GenBank/DDBJ databases">
        <title>Genomic Taxonomy of the Vibrionaceae.</title>
        <authorList>
            <person name="Gomez-Gil B."/>
            <person name="Enciso-Ibarra J."/>
        </authorList>
    </citation>
    <scope>NUCLEOTIDE SEQUENCE [LARGE SCALE GENOMIC DNA]</scope>
    <source>
        <strain evidence="9 10">CAIM 1920</strain>
    </source>
</reference>
<dbReference type="Pfam" id="PF19300">
    <property type="entry name" value="BPD_transp_1_N"/>
    <property type="match status" value="1"/>
</dbReference>
<comment type="similarity">
    <text evidence="7">Belongs to the binding-protein-dependent transport system permease family.</text>
</comment>
<comment type="subcellular location">
    <subcellularLocation>
        <location evidence="1 7">Cell membrane</location>
        <topology evidence="1 7">Multi-pass membrane protein</topology>
    </subcellularLocation>
</comment>
<comment type="caution">
    <text evidence="9">The sequence shown here is derived from an EMBL/GenBank/DDBJ whole genome shotgun (WGS) entry which is preliminary data.</text>
</comment>
<dbReference type="CDD" id="cd06261">
    <property type="entry name" value="TM_PBP2"/>
    <property type="match status" value="1"/>
</dbReference>
<dbReference type="AlphaFoldDB" id="A0A1C3EGS3"/>
<dbReference type="PANTHER" id="PTHR43376:SF1">
    <property type="entry name" value="OLIGOPEPTIDE TRANSPORT SYSTEM PERMEASE PROTEIN"/>
    <property type="match status" value="1"/>
</dbReference>
<keyword evidence="6 7" id="KW-0472">Membrane</keyword>
<evidence type="ECO:0000313" key="10">
    <source>
        <dbReference type="Proteomes" id="UP000094936"/>
    </source>
</evidence>
<keyword evidence="4 7" id="KW-0812">Transmembrane</keyword>
<accession>A0A1C3EGS3</accession>
<dbReference type="GO" id="GO:0055085">
    <property type="term" value="P:transmembrane transport"/>
    <property type="evidence" value="ECO:0007669"/>
    <property type="project" value="InterPro"/>
</dbReference>
<dbReference type="Gene3D" id="1.10.3720.10">
    <property type="entry name" value="MetI-like"/>
    <property type="match status" value="1"/>
</dbReference>
<feature type="transmembrane region" description="Helical" evidence="7">
    <location>
        <begin position="138"/>
        <end position="163"/>
    </location>
</feature>
<keyword evidence="3" id="KW-1003">Cell membrane</keyword>
<dbReference type="STRING" id="1080227.A8L45_12620"/>
<evidence type="ECO:0000256" key="4">
    <source>
        <dbReference type="ARBA" id="ARBA00022692"/>
    </source>
</evidence>
<evidence type="ECO:0000256" key="1">
    <source>
        <dbReference type="ARBA" id="ARBA00004651"/>
    </source>
</evidence>
<keyword evidence="5 7" id="KW-1133">Transmembrane helix</keyword>
<gene>
    <name evidence="9" type="ORF">A8L45_12620</name>
</gene>
<evidence type="ECO:0000256" key="7">
    <source>
        <dbReference type="RuleBase" id="RU363032"/>
    </source>
</evidence>
<evidence type="ECO:0000256" key="5">
    <source>
        <dbReference type="ARBA" id="ARBA00022989"/>
    </source>
</evidence>
<dbReference type="PANTHER" id="PTHR43376">
    <property type="entry name" value="OLIGOPEPTIDE TRANSPORT SYSTEM PERMEASE PROTEIN"/>
    <property type="match status" value="1"/>
</dbReference>
<sequence>MGFFLNRLVFYFGALLIAITLNFILPRAMPGDPVTMMFANATVQVTPERLAAMKELFGFVDGPIYVQFFAYLKSILTWELGISTAFYPLTVNALIGSALGWTLFLAGSSVILAFCIGSICGIYAAWNRGSKFDSFASPGFMALQAIPPVVIAMLVLFTFGISLKWFPTSYGMPEGAILDWGSLDTYTGILYHAVLPLLCATAAQIGGFLISMRNNMINLLNEDYITMAKGKGLNERRVVFNYAARNALLPTVTALSMALGMAIGGQLVVEMIFSYPGLGNMMLNAVNARDYQVLQGLLIILTLVMLFFNFLADIFIVLLDPRLRKGGK</sequence>
<feature type="transmembrane region" description="Helical" evidence="7">
    <location>
        <begin position="247"/>
        <end position="273"/>
    </location>
</feature>
<dbReference type="InterPro" id="IPR045621">
    <property type="entry name" value="BPD_transp_1_N"/>
</dbReference>
<feature type="transmembrane region" description="Helical" evidence="7">
    <location>
        <begin position="98"/>
        <end position="126"/>
    </location>
</feature>
<dbReference type="Pfam" id="PF00528">
    <property type="entry name" value="BPD_transp_1"/>
    <property type="match status" value="1"/>
</dbReference>
<keyword evidence="2 7" id="KW-0813">Transport</keyword>
<dbReference type="InterPro" id="IPR035906">
    <property type="entry name" value="MetI-like_sf"/>
</dbReference>
<evidence type="ECO:0000313" key="9">
    <source>
        <dbReference type="EMBL" id="ODA32435.1"/>
    </source>
</evidence>
<dbReference type="Proteomes" id="UP000094936">
    <property type="component" value="Unassembled WGS sequence"/>
</dbReference>
<evidence type="ECO:0000259" key="8">
    <source>
        <dbReference type="PROSITE" id="PS50928"/>
    </source>
</evidence>
<dbReference type="PROSITE" id="PS50928">
    <property type="entry name" value="ABC_TM1"/>
    <property type="match status" value="1"/>
</dbReference>